<proteinExistence type="predicted"/>
<dbReference type="KEGG" id="loa:LOAG_09480"/>
<dbReference type="EMBL" id="JH712127">
    <property type="protein sequence ID" value="EFO19016.1"/>
    <property type="molecule type" value="Genomic_DNA"/>
</dbReference>
<dbReference type="CTD" id="9946919"/>
<accession>A0A1S0TRN4</accession>
<dbReference type="GeneID" id="9946919"/>
<gene>
    <name evidence="2" type="ORF">LOAG_09480</name>
</gene>
<name>A0A1S0TRN4_LOALO</name>
<evidence type="ECO:0000313" key="2">
    <source>
        <dbReference type="EMBL" id="EFO19016.1"/>
    </source>
</evidence>
<organism evidence="2">
    <name type="scientific">Loa loa</name>
    <name type="common">Eye worm</name>
    <name type="synonym">Filaria loa</name>
    <dbReference type="NCBI Taxonomy" id="7209"/>
    <lineage>
        <taxon>Eukaryota</taxon>
        <taxon>Metazoa</taxon>
        <taxon>Ecdysozoa</taxon>
        <taxon>Nematoda</taxon>
        <taxon>Chromadorea</taxon>
        <taxon>Rhabditida</taxon>
        <taxon>Spirurina</taxon>
        <taxon>Spiruromorpha</taxon>
        <taxon>Filarioidea</taxon>
        <taxon>Onchocercidae</taxon>
        <taxon>Loa</taxon>
    </lineage>
</organism>
<sequence length="91" mass="10315">MRNYKILPYITHLPINTTRDVSARSAAQNTTDKVGSCHWSCQRTNQPSSPHYHKPDFERAGGKRSSIHRPQLSSSSIHFADISPPYLYMAT</sequence>
<dbReference type="AlphaFoldDB" id="A0A1S0TRN4"/>
<evidence type="ECO:0000256" key="1">
    <source>
        <dbReference type="SAM" id="MobiDB-lite"/>
    </source>
</evidence>
<dbReference type="InParanoid" id="A0A1S0TRN4"/>
<protein>
    <submittedName>
        <fullName evidence="2">Uncharacterized protein</fullName>
    </submittedName>
</protein>
<feature type="compositionally biased region" description="Polar residues" evidence="1">
    <location>
        <begin position="37"/>
        <end position="49"/>
    </location>
</feature>
<feature type="region of interest" description="Disordered" evidence="1">
    <location>
        <begin position="37"/>
        <end position="71"/>
    </location>
</feature>
<dbReference type="RefSeq" id="XP_003145055.1">
    <property type="nucleotide sequence ID" value="XM_003145007.1"/>
</dbReference>
<reference evidence="2" key="1">
    <citation type="submission" date="2012-04" db="EMBL/GenBank/DDBJ databases">
        <title>The Genome Sequence of Loa loa.</title>
        <authorList>
            <consortium name="The Broad Institute Genome Sequencing Platform"/>
            <consortium name="Broad Institute Genome Sequencing Center for Infectious Disease"/>
            <person name="Nutman T.B."/>
            <person name="Fink D.L."/>
            <person name="Russ C."/>
            <person name="Young S."/>
            <person name="Zeng Q."/>
            <person name="Gargeya S."/>
            <person name="Alvarado L."/>
            <person name="Berlin A."/>
            <person name="Chapman S.B."/>
            <person name="Chen Z."/>
            <person name="Freedman E."/>
            <person name="Gellesch M."/>
            <person name="Goldberg J."/>
            <person name="Griggs A."/>
            <person name="Gujja S."/>
            <person name="Heilman E.R."/>
            <person name="Heiman D."/>
            <person name="Howarth C."/>
            <person name="Mehta T."/>
            <person name="Neiman D."/>
            <person name="Pearson M."/>
            <person name="Roberts A."/>
            <person name="Saif S."/>
            <person name="Shea T."/>
            <person name="Shenoy N."/>
            <person name="Sisk P."/>
            <person name="Stolte C."/>
            <person name="Sykes S."/>
            <person name="White J."/>
            <person name="Yandava C."/>
            <person name="Haas B."/>
            <person name="Henn M.R."/>
            <person name="Nusbaum C."/>
            <person name="Birren B."/>
        </authorList>
    </citation>
    <scope>NUCLEOTIDE SEQUENCE [LARGE SCALE GENOMIC DNA]</scope>
</reference>